<evidence type="ECO:0000256" key="1">
    <source>
        <dbReference type="SAM" id="Phobius"/>
    </source>
</evidence>
<keyword evidence="1" id="KW-0472">Membrane</keyword>
<reference evidence="2 3" key="1">
    <citation type="submission" date="2019-02" db="EMBL/GenBank/DDBJ databases">
        <title>Pedobacter sp. RP-3-11 sp. nov., isolated from Arctic soil.</title>
        <authorList>
            <person name="Dahal R.H."/>
        </authorList>
    </citation>
    <scope>NUCLEOTIDE SEQUENCE [LARGE SCALE GENOMIC DNA]</scope>
    <source>
        <strain evidence="2 3">RP-3-11</strain>
    </source>
</reference>
<keyword evidence="1" id="KW-0812">Transmembrane</keyword>
<feature type="transmembrane region" description="Helical" evidence="1">
    <location>
        <begin position="443"/>
        <end position="467"/>
    </location>
</feature>
<protein>
    <submittedName>
        <fullName evidence="2">Lipopolysaccharide biosynthesis protein</fullName>
    </submittedName>
</protein>
<dbReference type="InterPro" id="IPR050445">
    <property type="entry name" value="Bact_polysacc_biosynth/exp"/>
</dbReference>
<dbReference type="GO" id="GO:0004713">
    <property type="term" value="F:protein tyrosine kinase activity"/>
    <property type="evidence" value="ECO:0007669"/>
    <property type="project" value="TreeGrafter"/>
</dbReference>
<accession>A0A4R0NMD9</accession>
<dbReference type="GO" id="GO:0005886">
    <property type="term" value="C:plasma membrane"/>
    <property type="evidence" value="ECO:0007669"/>
    <property type="project" value="TreeGrafter"/>
</dbReference>
<gene>
    <name evidence="2" type="ORF">EZ449_19540</name>
</gene>
<comment type="caution">
    <text evidence="2">The sequence shown here is derived from an EMBL/GenBank/DDBJ whole genome shotgun (WGS) entry which is preliminary data.</text>
</comment>
<name>A0A4R0NMD9_9SPHI</name>
<feature type="transmembrane region" description="Helical" evidence="1">
    <location>
        <begin position="6"/>
        <end position="22"/>
    </location>
</feature>
<dbReference type="PANTHER" id="PTHR32309">
    <property type="entry name" value="TYROSINE-PROTEIN KINASE"/>
    <property type="match status" value="1"/>
</dbReference>
<dbReference type="Proteomes" id="UP000291485">
    <property type="component" value="Unassembled WGS sequence"/>
</dbReference>
<organism evidence="2 3">
    <name type="scientific">Pedobacter frigidisoli</name>
    <dbReference type="NCBI Taxonomy" id="2530455"/>
    <lineage>
        <taxon>Bacteria</taxon>
        <taxon>Pseudomonadati</taxon>
        <taxon>Bacteroidota</taxon>
        <taxon>Sphingobacteriia</taxon>
        <taxon>Sphingobacteriales</taxon>
        <taxon>Sphingobacteriaceae</taxon>
        <taxon>Pedobacter</taxon>
    </lineage>
</organism>
<evidence type="ECO:0000313" key="2">
    <source>
        <dbReference type="EMBL" id="TCD01991.1"/>
    </source>
</evidence>
<keyword evidence="1" id="KW-1133">Transmembrane helix</keyword>
<dbReference type="AlphaFoldDB" id="A0A4R0NMD9"/>
<proteinExistence type="predicted"/>
<keyword evidence="3" id="KW-1185">Reference proteome</keyword>
<dbReference type="PANTHER" id="PTHR32309:SF13">
    <property type="entry name" value="FERRIC ENTEROBACTIN TRANSPORT PROTEIN FEPE"/>
    <property type="match status" value="1"/>
</dbReference>
<sequence>MRFKWYFIAIPIVAVLITFFLVKKMAKQYISEVQISTGLLDPSKKVVSNETVDFFAVNQQFANIIEKFSRKRMINILTYNLMIHDLSDPKKSFRDHADPLKKLNDSDKTKIVSILQSKLATKALLTLDDNKGTYKLYDLAESMGYGEETLRKKLDISHANNSDLITVGFISENPNLSAYVVNTLSNEFLNIYSLDVSTNQSNSAMLLDSLLKSKELVMNRKNESLSTFKRTKGVLNLNEQSATVYNEISKYESQRADMLRTIVSNQGAINTIVGKLRGSDAYVNGSSRADNREIVNLKRQLQAANNAFIDGGFKPSDQRKIDSLNKLITIKSDINADENVLDPRTSKQSLVQQKLDLEIALQQAKSGIKSIDTELSTLRGRYAGMVPFDADIQNYERDADIATKDYMAALDRYNQSKTSQSLGLHLKIEQAGLPGNPQPSKKVLYVAGAGFVSIALCLGALFLLVLLDETIKDADRLRKLTKSNVIASVCKINTNERNPSVIWKENGGDLALEQYRNDIRSCRFELLKQLDHDDDQILGITSLEPNDGKTQLAYSLAYSFAMVGRKTLLIADNLPLVETNSKQISVNQSFQNFIVKRKLQTEDLITVMTKNAAKNSLLESQSFHNLKSGFEILKNEFDNIIIDINSLQDLNLAKEWLLFTDKSITVFKSGNKISSDQHKLVEYIQQQENFAGWVFNQTSTAT</sequence>
<dbReference type="SUPFAM" id="SSF52540">
    <property type="entry name" value="P-loop containing nucleoside triphosphate hydrolases"/>
    <property type="match status" value="1"/>
</dbReference>
<dbReference type="InterPro" id="IPR027417">
    <property type="entry name" value="P-loop_NTPase"/>
</dbReference>
<dbReference type="EMBL" id="SJSN01000019">
    <property type="protein sequence ID" value="TCD01991.1"/>
    <property type="molecule type" value="Genomic_DNA"/>
</dbReference>
<evidence type="ECO:0000313" key="3">
    <source>
        <dbReference type="Proteomes" id="UP000291485"/>
    </source>
</evidence>
<dbReference type="Gene3D" id="3.40.50.300">
    <property type="entry name" value="P-loop containing nucleotide triphosphate hydrolases"/>
    <property type="match status" value="1"/>
</dbReference>